<accession>A0ABR1QPE7</accession>
<reference evidence="1 2" key="1">
    <citation type="submission" date="2023-01" db="EMBL/GenBank/DDBJ databases">
        <title>Analysis of 21 Apiospora genomes using comparative genomics revels a genus with tremendous synthesis potential of carbohydrate active enzymes and secondary metabolites.</title>
        <authorList>
            <person name="Sorensen T."/>
        </authorList>
    </citation>
    <scope>NUCLEOTIDE SEQUENCE [LARGE SCALE GENOMIC DNA]</scope>
    <source>
        <strain evidence="1 2">CBS 24483</strain>
    </source>
</reference>
<dbReference type="EMBL" id="JAQQWE010000002">
    <property type="protein sequence ID" value="KAK7961801.1"/>
    <property type="molecule type" value="Genomic_DNA"/>
</dbReference>
<dbReference type="GeneID" id="92071910"/>
<protein>
    <submittedName>
        <fullName evidence="1">Uncharacterized protein</fullName>
    </submittedName>
</protein>
<name>A0ABR1QPE7_9PEZI</name>
<sequence>MALIGSTDSEITHERQDCVLEWWLLIRQLMLRFSINMGENSHTRKECAAVRMGFGTVAASPAD</sequence>
<organism evidence="1 2">
    <name type="scientific">Apiospora aurea</name>
    <dbReference type="NCBI Taxonomy" id="335848"/>
    <lineage>
        <taxon>Eukaryota</taxon>
        <taxon>Fungi</taxon>
        <taxon>Dikarya</taxon>
        <taxon>Ascomycota</taxon>
        <taxon>Pezizomycotina</taxon>
        <taxon>Sordariomycetes</taxon>
        <taxon>Xylariomycetidae</taxon>
        <taxon>Amphisphaeriales</taxon>
        <taxon>Apiosporaceae</taxon>
        <taxon>Apiospora</taxon>
    </lineage>
</organism>
<dbReference type="RefSeq" id="XP_066703912.1">
    <property type="nucleotide sequence ID" value="XM_066838848.1"/>
</dbReference>
<keyword evidence="2" id="KW-1185">Reference proteome</keyword>
<evidence type="ECO:0000313" key="1">
    <source>
        <dbReference type="EMBL" id="KAK7961801.1"/>
    </source>
</evidence>
<comment type="caution">
    <text evidence="1">The sequence shown here is derived from an EMBL/GenBank/DDBJ whole genome shotgun (WGS) entry which is preliminary data.</text>
</comment>
<proteinExistence type="predicted"/>
<evidence type="ECO:0000313" key="2">
    <source>
        <dbReference type="Proteomes" id="UP001391051"/>
    </source>
</evidence>
<gene>
    <name evidence="1" type="ORF">PG986_002626</name>
</gene>
<dbReference type="Proteomes" id="UP001391051">
    <property type="component" value="Unassembled WGS sequence"/>
</dbReference>